<dbReference type="EMBL" id="JAKJXO020000017">
    <property type="protein sequence ID" value="KAL1594632.1"/>
    <property type="molecule type" value="Genomic_DNA"/>
</dbReference>
<dbReference type="InterPro" id="IPR013116">
    <property type="entry name" value="KARI_N"/>
</dbReference>
<reference evidence="2 3" key="1">
    <citation type="submission" date="2024-02" db="EMBL/GenBank/DDBJ databases">
        <title>De novo assembly and annotation of 12 fungi associated with fruit tree decline syndrome in Ontario, Canada.</title>
        <authorList>
            <person name="Sulman M."/>
            <person name="Ellouze W."/>
            <person name="Ilyukhin E."/>
        </authorList>
    </citation>
    <scope>NUCLEOTIDE SEQUENCE [LARGE SCALE GENOMIC DNA]</scope>
    <source>
        <strain evidence="2 3">M42-189</strain>
    </source>
</reference>
<keyword evidence="3" id="KW-1185">Reference proteome</keyword>
<dbReference type="Proteomes" id="UP001521785">
    <property type="component" value="Unassembled WGS sequence"/>
</dbReference>
<evidence type="ECO:0000313" key="2">
    <source>
        <dbReference type="EMBL" id="KAL1594632.1"/>
    </source>
</evidence>
<name>A0ABR3QR57_9PLEO</name>
<dbReference type="PROSITE" id="PS51850">
    <property type="entry name" value="KARI_N"/>
    <property type="match status" value="1"/>
</dbReference>
<gene>
    <name evidence="2" type="primary">UBE2M</name>
    <name evidence="2" type="ORF">SLS60_010393</name>
</gene>
<sequence>MASRPVARASRQIARQLAAPVQKRTFVSALNAARAGVAAAPKAAVSTSFQQARGIKTIDFAGTKETVYERADWPKEKLLEYFKNDTLALIGYGSQGHGQGLNLRDNGLNVIVGVRKNGASWKEAEQDGWVPGKNLFDIDEAIGKGTIIMNLLSDAAQSETWPAIKPLLSKEKVSIVISQSSKLV</sequence>
<feature type="domain" description="KARI N-terminal Rossmann" evidence="1">
    <location>
        <begin position="63"/>
        <end position="184"/>
    </location>
</feature>
<dbReference type="Pfam" id="PF07991">
    <property type="entry name" value="KARI_N"/>
    <property type="match status" value="1"/>
</dbReference>
<proteinExistence type="predicted"/>
<dbReference type="InterPro" id="IPR013023">
    <property type="entry name" value="KARI"/>
</dbReference>
<evidence type="ECO:0000313" key="3">
    <source>
        <dbReference type="Proteomes" id="UP001521785"/>
    </source>
</evidence>
<dbReference type="Gene3D" id="3.40.50.720">
    <property type="entry name" value="NAD(P)-binding Rossmann-like Domain"/>
    <property type="match status" value="1"/>
</dbReference>
<dbReference type="PANTHER" id="PTHR21371">
    <property type="entry name" value="KETOL-ACID REDUCTOISOMERASE, MITOCHONDRIAL"/>
    <property type="match status" value="1"/>
</dbReference>
<accession>A0ABR3QR57</accession>
<evidence type="ECO:0000259" key="1">
    <source>
        <dbReference type="PROSITE" id="PS51850"/>
    </source>
</evidence>
<protein>
    <submittedName>
        <fullName evidence="2">NEDD8-conjugating enzyme Ubc12</fullName>
    </submittedName>
</protein>
<organism evidence="2 3">
    <name type="scientific">Paraconiothyrium brasiliense</name>
    <dbReference type="NCBI Taxonomy" id="300254"/>
    <lineage>
        <taxon>Eukaryota</taxon>
        <taxon>Fungi</taxon>
        <taxon>Dikarya</taxon>
        <taxon>Ascomycota</taxon>
        <taxon>Pezizomycotina</taxon>
        <taxon>Dothideomycetes</taxon>
        <taxon>Pleosporomycetidae</taxon>
        <taxon>Pleosporales</taxon>
        <taxon>Massarineae</taxon>
        <taxon>Didymosphaeriaceae</taxon>
        <taxon>Paraconiothyrium</taxon>
    </lineage>
</organism>
<dbReference type="InterPro" id="IPR036291">
    <property type="entry name" value="NAD(P)-bd_dom_sf"/>
</dbReference>
<dbReference type="PANTHER" id="PTHR21371:SF1">
    <property type="entry name" value="KETOL-ACID REDUCTOISOMERASE, MITOCHONDRIAL"/>
    <property type="match status" value="1"/>
</dbReference>
<comment type="caution">
    <text evidence="2">The sequence shown here is derived from an EMBL/GenBank/DDBJ whole genome shotgun (WGS) entry which is preliminary data.</text>
</comment>
<dbReference type="SUPFAM" id="SSF51735">
    <property type="entry name" value="NAD(P)-binding Rossmann-fold domains"/>
    <property type="match status" value="1"/>
</dbReference>